<dbReference type="NCBIfam" id="TIGR02983">
    <property type="entry name" value="SigE-fam_strep"/>
    <property type="match status" value="1"/>
</dbReference>
<evidence type="ECO:0000256" key="4">
    <source>
        <dbReference type="ARBA" id="ARBA00023125"/>
    </source>
</evidence>
<feature type="domain" description="RNA polymerase sigma-70 region 2" evidence="6">
    <location>
        <begin position="49"/>
        <end position="116"/>
    </location>
</feature>
<dbReference type="CDD" id="cd06171">
    <property type="entry name" value="Sigma70_r4"/>
    <property type="match status" value="1"/>
</dbReference>
<dbReference type="GeneID" id="96259681"/>
<keyword evidence="9" id="KW-1185">Reference proteome</keyword>
<dbReference type="PANTHER" id="PTHR43133:SF50">
    <property type="entry name" value="ECF RNA POLYMERASE SIGMA FACTOR SIGM"/>
    <property type="match status" value="1"/>
</dbReference>
<evidence type="ECO:0000313" key="9">
    <source>
        <dbReference type="Proteomes" id="UP000721954"/>
    </source>
</evidence>
<evidence type="ECO:0000256" key="3">
    <source>
        <dbReference type="ARBA" id="ARBA00023082"/>
    </source>
</evidence>
<dbReference type="InterPro" id="IPR013249">
    <property type="entry name" value="RNA_pol_sigma70_r4_t2"/>
</dbReference>
<dbReference type="InterPro" id="IPR014284">
    <property type="entry name" value="RNA_pol_sigma-70_dom"/>
</dbReference>
<comment type="similarity">
    <text evidence="1">Belongs to the sigma-70 factor family. ECF subfamily.</text>
</comment>
<dbReference type="NCBIfam" id="TIGR02937">
    <property type="entry name" value="sigma70-ECF"/>
    <property type="match status" value="1"/>
</dbReference>
<organism evidence="8 9">
    <name type="scientific">Streptomyces smyrnaeus</name>
    <dbReference type="NCBI Taxonomy" id="1387713"/>
    <lineage>
        <taxon>Bacteria</taxon>
        <taxon>Bacillati</taxon>
        <taxon>Actinomycetota</taxon>
        <taxon>Actinomycetes</taxon>
        <taxon>Kitasatosporales</taxon>
        <taxon>Streptomycetaceae</taxon>
        <taxon>Streptomyces</taxon>
    </lineage>
</organism>
<dbReference type="InterPro" id="IPR013325">
    <property type="entry name" value="RNA_pol_sigma_r2"/>
</dbReference>
<accession>A0ABS3XVC9</accession>
<keyword evidence="4" id="KW-0238">DNA-binding</keyword>
<evidence type="ECO:0000313" key="8">
    <source>
        <dbReference type="EMBL" id="MBO8199362.1"/>
    </source>
</evidence>
<dbReference type="PANTHER" id="PTHR43133">
    <property type="entry name" value="RNA POLYMERASE ECF-TYPE SIGMA FACTO"/>
    <property type="match status" value="1"/>
</dbReference>
<dbReference type="InterPro" id="IPR036388">
    <property type="entry name" value="WH-like_DNA-bd_sf"/>
</dbReference>
<dbReference type="InterPro" id="IPR039425">
    <property type="entry name" value="RNA_pol_sigma-70-like"/>
</dbReference>
<protein>
    <submittedName>
        <fullName evidence="8">SigE family RNA polymerase sigma factor</fullName>
    </submittedName>
</protein>
<dbReference type="InterPro" id="IPR007627">
    <property type="entry name" value="RNA_pol_sigma70_r2"/>
</dbReference>
<dbReference type="RefSeq" id="WP_209211093.1">
    <property type="nucleotide sequence ID" value="NZ_JAFFZM010000007.1"/>
</dbReference>
<proteinExistence type="inferred from homology"/>
<keyword evidence="2" id="KW-0805">Transcription regulation</keyword>
<evidence type="ECO:0000256" key="1">
    <source>
        <dbReference type="ARBA" id="ARBA00010641"/>
    </source>
</evidence>
<gene>
    <name evidence="8" type="ORF">JW613_13785</name>
</gene>
<evidence type="ECO:0000256" key="2">
    <source>
        <dbReference type="ARBA" id="ARBA00023015"/>
    </source>
</evidence>
<dbReference type="EMBL" id="JAFFZM010000007">
    <property type="protein sequence ID" value="MBO8199362.1"/>
    <property type="molecule type" value="Genomic_DNA"/>
</dbReference>
<comment type="caution">
    <text evidence="8">The sequence shown here is derived from an EMBL/GenBank/DDBJ whole genome shotgun (WGS) entry which is preliminary data.</text>
</comment>
<name>A0ABS3XVC9_9ACTN</name>
<evidence type="ECO:0000256" key="5">
    <source>
        <dbReference type="ARBA" id="ARBA00023163"/>
    </source>
</evidence>
<sequence length="203" mass="22586">MLTAGAALHDDALPRGGWRWLLSRLSQGRGGTASRGRPHSAASDEIVMLYRHRRLDLVRLAVLLVDDVPTAEDVVQEAFAALYRRHGDGLDSVADPEAYVRRSVVNASRSVLRRRRTVRAYVPPRVLPTPPPEEEVFLKEEHQEVLAALRLLTVRQREVLVLRYWSNMSEADIAATLGLSRGAVKSTASRALAALARRLEQTP</sequence>
<dbReference type="Pfam" id="PF04542">
    <property type="entry name" value="Sigma70_r2"/>
    <property type="match status" value="1"/>
</dbReference>
<reference evidence="8 9" key="1">
    <citation type="submission" date="2021-02" db="EMBL/GenBank/DDBJ databases">
        <title>Streptomyces spirodelae sp. nov., isolated from duckweed.</title>
        <authorList>
            <person name="Saimee Y."/>
            <person name="Duangmal K."/>
        </authorList>
    </citation>
    <scope>NUCLEOTIDE SEQUENCE [LARGE SCALE GENOMIC DNA]</scope>
    <source>
        <strain evidence="8 9">DSM 42105</strain>
    </source>
</reference>
<evidence type="ECO:0000259" key="7">
    <source>
        <dbReference type="Pfam" id="PF08281"/>
    </source>
</evidence>
<dbReference type="SUPFAM" id="SSF88659">
    <property type="entry name" value="Sigma3 and sigma4 domains of RNA polymerase sigma factors"/>
    <property type="match status" value="1"/>
</dbReference>
<keyword evidence="3" id="KW-0731">Sigma factor</keyword>
<feature type="domain" description="RNA polymerase sigma factor 70 region 4 type 2" evidence="7">
    <location>
        <begin position="143"/>
        <end position="195"/>
    </location>
</feature>
<dbReference type="Pfam" id="PF08281">
    <property type="entry name" value="Sigma70_r4_2"/>
    <property type="match status" value="1"/>
</dbReference>
<dbReference type="Gene3D" id="1.10.1740.10">
    <property type="match status" value="1"/>
</dbReference>
<dbReference type="InterPro" id="IPR014325">
    <property type="entry name" value="RNA_pol_sigma-E_actinobac"/>
</dbReference>
<keyword evidence="5" id="KW-0804">Transcription</keyword>
<dbReference type="Gene3D" id="1.10.10.10">
    <property type="entry name" value="Winged helix-like DNA-binding domain superfamily/Winged helix DNA-binding domain"/>
    <property type="match status" value="1"/>
</dbReference>
<dbReference type="SUPFAM" id="SSF88946">
    <property type="entry name" value="Sigma2 domain of RNA polymerase sigma factors"/>
    <property type="match status" value="1"/>
</dbReference>
<evidence type="ECO:0000259" key="6">
    <source>
        <dbReference type="Pfam" id="PF04542"/>
    </source>
</evidence>
<dbReference type="Proteomes" id="UP000721954">
    <property type="component" value="Unassembled WGS sequence"/>
</dbReference>
<dbReference type="InterPro" id="IPR013324">
    <property type="entry name" value="RNA_pol_sigma_r3/r4-like"/>
</dbReference>